<keyword evidence="1" id="KW-0175">Coiled coil</keyword>
<dbReference type="OMA" id="MNQLECK"/>
<gene>
    <name evidence="2" type="ORF">IMG5_054430</name>
</gene>
<name>G0QN08_ICHMU</name>
<dbReference type="GeneID" id="14909576"/>
<dbReference type="STRING" id="857967.G0QN08"/>
<evidence type="ECO:0000313" key="2">
    <source>
        <dbReference type="EMBL" id="EGR33398.1"/>
    </source>
</evidence>
<feature type="coiled-coil region" evidence="1">
    <location>
        <begin position="12"/>
        <end position="53"/>
    </location>
</feature>
<dbReference type="OrthoDB" id="296114at2759"/>
<dbReference type="AlphaFoldDB" id="G0QN08"/>
<protein>
    <submittedName>
        <fullName evidence="2">Uncharacterized protein</fullName>
    </submittedName>
</protein>
<dbReference type="Proteomes" id="UP000008983">
    <property type="component" value="Unassembled WGS sequence"/>
</dbReference>
<dbReference type="EMBL" id="GL983458">
    <property type="protein sequence ID" value="EGR33398.1"/>
    <property type="molecule type" value="Genomic_DNA"/>
</dbReference>
<dbReference type="InParanoid" id="G0QN08"/>
<dbReference type="eggNOG" id="ENOG502SN5F">
    <property type="taxonomic scope" value="Eukaryota"/>
</dbReference>
<feature type="coiled-coil region" evidence="1">
    <location>
        <begin position="196"/>
        <end position="227"/>
    </location>
</feature>
<sequence>MILGSEINEFVTNRQNSKIQFLQAENNQLQEDIKDLEQALKLNKEALKLAYQQKKIQNNQQNNVSNINNQTINYQDIDNQNKLFEKLYQENKQLLETLERITKERNQAQSKVLIQEQVNEENINFQKDIIKELEDKVQELRVIIHDKEYTVQELEKNHTSSVKDIAIKIREIITPNEQSIKLYSEIENQKYNIKKINVENQKLDTSMQKLKDYNRKLKREIIKLKVAIKNKISFRKMKEFVINDRLQNGDEDLFLNKEYINDYYQDKQKDRINKNQQQCIGNYYNNSKIKPKQQLIDDITKLQLQLRNFKILFYREMQNSNLINKQLDNLQKFQYQLVLTNETIFDSNKLNQEKQDKMKQEIDYYKQYYYKFIDNIKNRKRNNSNSSFIIENKPQYIYKNNIKKILLEILLKINILTTKKFLLFLLQINNNKIYKHPLYVLDKWYLLLVLFNKHAKMMKFLQ</sequence>
<organism evidence="2 3">
    <name type="scientific">Ichthyophthirius multifiliis</name>
    <name type="common">White spot disease agent</name>
    <name type="synonym">Ich</name>
    <dbReference type="NCBI Taxonomy" id="5932"/>
    <lineage>
        <taxon>Eukaryota</taxon>
        <taxon>Sar</taxon>
        <taxon>Alveolata</taxon>
        <taxon>Ciliophora</taxon>
        <taxon>Intramacronucleata</taxon>
        <taxon>Oligohymenophorea</taxon>
        <taxon>Hymenostomatida</taxon>
        <taxon>Ophryoglenina</taxon>
        <taxon>Ichthyophthirius</taxon>
    </lineage>
</organism>
<dbReference type="RefSeq" id="XP_004037384.1">
    <property type="nucleotide sequence ID" value="XM_004037336.1"/>
</dbReference>
<feature type="coiled-coil region" evidence="1">
    <location>
        <begin position="77"/>
        <end position="157"/>
    </location>
</feature>
<accession>G0QN08</accession>
<keyword evidence="3" id="KW-1185">Reference proteome</keyword>
<evidence type="ECO:0000256" key="1">
    <source>
        <dbReference type="SAM" id="Coils"/>
    </source>
</evidence>
<proteinExistence type="predicted"/>
<reference evidence="2 3" key="1">
    <citation type="submission" date="2011-07" db="EMBL/GenBank/DDBJ databases">
        <authorList>
            <person name="Coyne R."/>
            <person name="Brami D."/>
            <person name="Johnson J."/>
            <person name="Hostetler J."/>
            <person name="Hannick L."/>
            <person name="Clark T."/>
            <person name="Cassidy-Hanley D."/>
            <person name="Inman J."/>
        </authorList>
    </citation>
    <scope>NUCLEOTIDE SEQUENCE [LARGE SCALE GENOMIC DNA]</scope>
    <source>
        <strain evidence="2 3">G5</strain>
    </source>
</reference>
<evidence type="ECO:0000313" key="3">
    <source>
        <dbReference type="Proteomes" id="UP000008983"/>
    </source>
</evidence>